<dbReference type="STRING" id="639282.DEFDS_0877"/>
<protein>
    <submittedName>
        <fullName evidence="1">Uncharacterized protein</fullName>
    </submittedName>
</protein>
<evidence type="ECO:0000313" key="1">
    <source>
        <dbReference type="EMBL" id="BAI80353.1"/>
    </source>
</evidence>
<reference evidence="1 2" key="1">
    <citation type="journal article" date="2010" name="DNA Res.">
        <title>Bacterial lifestyle in a deep-sea hydrothermal vent chimney revealed by the genome sequence of the thermophilic bacterium Deferribacter desulfuricans SSM1.</title>
        <authorList>
            <person name="Takaki Y."/>
            <person name="Shimamura S."/>
            <person name="Nakagawa S."/>
            <person name="Fukuhara Y."/>
            <person name="Horikawa H."/>
            <person name="Ankai A."/>
            <person name="Harada T."/>
            <person name="Hosoyama A."/>
            <person name="Oguchi A."/>
            <person name="Fukui S."/>
            <person name="Fujita N."/>
            <person name="Takami H."/>
            <person name="Takai K."/>
        </authorList>
    </citation>
    <scope>NUCLEOTIDE SEQUENCE [LARGE SCALE GENOMIC DNA]</scope>
    <source>
        <strain evidence="2">DSM 14783 / JCM 11476 / NBRC 101012 / SSM1</strain>
    </source>
</reference>
<dbReference type="AlphaFoldDB" id="D3PCN0"/>
<organism evidence="1 2">
    <name type="scientific">Deferribacter desulfuricans (strain DSM 14783 / JCM 11476 / NBRC 101012 / SSM1)</name>
    <dbReference type="NCBI Taxonomy" id="639282"/>
    <lineage>
        <taxon>Bacteria</taxon>
        <taxon>Pseudomonadati</taxon>
        <taxon>Deferribacterota</taxon>
        <taxon>Deferribacteres</taxon>
        <taxon>Deferribacterales</taxon>
        <taxon>Deferribacteraceae</taxon>
        <taxon>Deferribacter</taxon>
    </lineage>
</organism>
<proteinExistence type="predicted"/>
<dbReference type="Proteomes" id="UP000001520">
    <property type="component" value="Chromosome"/>
</dbReference>
<keyword evidence="2" id="KW-1185">Reference proteome</keyword>
<sequence length="175" mass="20664">MKRFIIIFFSFILVAVIAIYTFNYFQLQSKMNNVIKSDPRNSGIEVSVHFGNYFNPSVLVYDLTSISSTNSMADVFRVFLQFAEKMQSKEFKVIELSFKGKTKFKINGDYFRTLGKEYSWQNPVYTMRTFPEHLMNPDGYRAYPEWTGGLLGVLVKQMEEFNDFHKKWYLEDIVK</sequence>
<dbReference type="HOGENOM" id="CLU_129821_0_0_0"/>
<dbReference type="eggNOG" id="ENOG5032SHE">
    <property type="taxonomic scope" value="Bacteria"/>
</dbReference>
<gene>
    <name evidence="1" type="ordered locus">DEFDS_0877</name>
</gene>
<dbReference type="EMBL" id="AP011529">
    <property type="protein sequence ID" value="BAI80353.1"/>
    <property type="molecule type" value="Genomic_DNA"/>
</dbReference>
<accession>D3PCN0</accession>
<evidence type="ECO:0000313" key="2">
    <source>
        <dbReference type="Proteomes" id="UP000001520"/>
    </source>
</evidence>
<name>D3PCN0_DEFDS</name>
<dbReference type="KEGG" id="ddf:DEFDS_0877"/>